<dbReference type="Proteomes" id="UP000249396">
    <property type="component" value="Unassembled WGS sequence"/>
</dbReference>
<name>A0A2W4T914_9GAMM</name>
<feature type="region of interest" description="Disordered" evidence="1">
    <location>
        <begin position="49"/>
        <end position="72"/>
    </location>
</feature>
<protein>
    <submittedName>
        <fullName evidence="2">Uncharacterized protein</fullName>
    </submittedName>
</protein>
<dbReference type="EMBL" id="QJPH01000273">
    <property type="protein sequence ID" value="PZN81174.1"/>
    <property type="molecule type" value="Genomic_DNA"/>
</dbReference>
<feature type="compositionally biased region" description="Basic and acidic residues" evidence="1">
    <location>
        <begin position="50"/>
        <end position="65"/>
    </location>
</feature>
<accession>A0A2W4T914</accession>
<gene>
    <name evidence="2" type="ORF">DM484_08785</name>
</gene>
<evidence type="ECO:0000256" key="1">
    <source>
        <dbReference type="SAM" id="MobiDB-lite"/>
    </source>
</evidence>
<dbReference type="AlphaFoldDB" id="A0A2W4T914"/>
<organism evidence="2 3">
    <name type="scientific">Candidatus Methylumidiphilus alinenensis</name>
    <dbReference type="NCBI Taxonomy" id="2202197"/>
    <lineage>
        <taxon>Bacteria</taxon>
        <taxon>Pseudomonadati</taxon>
        <taxon>Pseudomonadota</taxon>
        <taxon>Gammaproteobacteria</taxon>
        <taxon>Methylococcales</taxon>
        <taxon>Candidatus Methylumidiphilus</taxon>
    </lineage>
</organism>
<reference evidence="2 3" key="1">
    <citation type="journal article" date="2018" name="Aquat. Microb. Ecol.">
        <title>Gammaproteobacterial methanotrophs dominate.</title>
        <authorList>
            <person name="Rissanen A.J."/>
            <person name="Saarenheimo J."/>
            <person name="Tiirola M."/>
            <person name="Peura S."/>
            <person name="Aalto S.L."/>
            <person name="Karvinen A."/>
            <person name="Nykanen H."/>
        </authorList>
    </citation>
    <scope>NUCLEOTIDE SEQUENCE [LARGE SCALE GENOMIC DNA]</scope>
    <source>
        <strain evidence="2">AMbin10</strain>
    </source>
</reference>
<evidence type="ECO:0000313" key="2">
    <source>
        <dbReference type="EMBL" id="PZN81174.1"/>
    </source>
</evidence>
<comment type="caution">
    <text evidence="2">The sequence shown here is derived from an EMBL/GenBank/DDBJ whole genome shotgun (WGS) entry which is preliminary data.</text>
</comment>
<evidence type="ECO:0000313" key="3">
    <source>
        <dbReference type="Proteomes" id="UP000249396"/>
    </source>
</evidence>
<proteinExistence type="predicted"/>
<sequence length="116" mass="12815">MRGLAVVDEPLQAEAFFAVNFLTDTVAGMLDNLYRDYFLERTESMLSKAEGMKSEQQARDREMLGKPHTLPTLHGSTTIYPHLGLGPGQRFASKGAYIVHFGDDGKLIAESGWVVP</sequence>